<dbReference type="SMART" id="SM00271">
    <property type="entry name" value="DnaJ"/>
    <property type="match status" value="1"/>
</dbReference>
<keyword evidence="3" id="KW-0072">Autophagy</keyword>
<dbReference type="InterPro" id="IPR052448">
    <property type="entry name" value="DnaJ_C16_autophagy_reg"/>
</dbReference>
<dbReference type="CDD" id="cd06257">
    <property type="entry name" value="DnaJ"/>
    <property type="match status" value="1"/>
</dbReference>
<dbReference type="Gene3D" id="3.40.30.10">
    <property type="entry name" value="Glutaredoxin"/>
    <property type="match status" value="1"/>
</dbReference>
<comment type="subcellular location">
    <subcellularLocation>
        <location evidence="1">Endoplasmic reticulum membrane</location>
        <topology evidence="1">Single-pass type IV membrane protein</topology>
    </subcellularLocation>
</comment>
<evidence type="ECO:0000256" key="3">
    <source>
        <dbReference type="ARBA" id="ARBA00023006"/>
    </source>
</evidence>
<gene>
    <name evidence="9" type="ORF">PMEA_00016282</name>
</gene>
<feature type="domain" description="J" evidence="7">
    <location>
        <begin position="62"/>
        <end position="126"/>
    </location>
</feature>
<keyword evidence="10" id="KW-1185">Reference proteome</keyword>
<evidence type="ECO:0000313" key="10">
    <source>
        <dbReference type="Proteomes" id="UP001159428"/>
    </source>
</evidence>
<dbReference type="GO" id="GO:0005789">
    <property type="term" value="C:endoplasmic reticulum membrane"/>
    <property type="evidence" value="ECO:0007669"/>
    <property type="project" value="UniProtKB-SubCell"/>
</dbReference>
<dbReference type="Pfam" id="PF00085">
    <property type="entry name" value="Thioredoxin"/>
    <property type="match status" value="1"/>
</dbReference>
<protein>
    <recommendedName>
        <fullName evidence="2">DnaJ homolog subfamily C member 16</fullName>
    </recommendedName>
    <alternativeName>
        <fullName evidence="5">Endoplasmic reticulum DNA J domain-containing protein 8</fullName>
    </alternativeName>
</protein>
<dbReference type="InterPro" id="IPR013766">
    <property type="entry name" value="Thioredoxin_domain"/>
</dbReference>
<dbReference type="EMBL" id="CALNXJ010000029">
    <property type="protein sequence ID" value="CAH3135569.1"/>
    <property type="molecule type" value="Genomic_DNA"/>
</dbReference>
<dbReference type="GO" id="GO:0006914">
    <property type="term" value="P:autophagy"/>
    <property type="evidence" value="ECO:0007669"/>
    <property type="project" value="UniProtKB-KW"/>
</dbReference>
<dbReference type="Pfam" id="PF00226">
    <property type="entry name" value="DnaJ"/>
    <property type="match status" value="1"/>
</dbReference>
<dbReference type="InterPro" id="IPR001623">
    <property type="entry name" value="DnaJ_domain"/>
</dbReference>
<evidence type="ECO:0000256" key="5">
    <source>
        <dbReference type="ARBA" id="ARBA00035043"/>
    </source>
</evidence>
<dbReference type="PANTHER" id="PTHR44303">
    <property type="entry name" value="DNAJ HOMOLOG SUBFAMILY C MEMBER 16"/>
    <property type="match status" value="1"/>
</dbReference>
<dbReference type="InterPro" id="IPR036869">
    <property type="entry name" value="J_dom_sf"/>
</dbReference>
<comment type="caution">
    <text evidence="9">The sequence shown here is derived from an EMBL/GenBank/DDBJ whole genome shotgun (WGS) entry which is preliminary data.</text>
</comment>
<evidence type="ECO:0000256" key="6">
    <source>
        <dbReference type="SAM" id="Phobius"/>
    </source>
</evidence>
<dbReference type="SUPFAM" id="SSF52833">
    <property type="entry name" value="Thioredoxin-like"/>
    <property type="match status" value="1"/>
</dbReference>
<evidence type="ECO:0000256" key="1">
    <source>
        <dbReference type="ARBA" id="ARBA00004163"/>
    </source>
</evidence>
<proteinExistence type="predicted"/>
<dbReference type="PROSITE" id="PS00636">
    <property type="entry name" value="DNAJ_1"/>
    <property type="match status" value="1"/>
</dbReference>
<accession>A0AAU9X536</accession>
<dbReference type="Proteomes" id="UP001159428">
    <property type="component" value="Unassembled WGS sequence"/>
</dbReference>
<keyword evidence="6" id="KW-0812">Transmembrane</keyword>
<sequence>MSSSVKEVKTHSGNCSLKFLSFDISTDLLLKSVVVVMRNYLILLLVFFPYYLCLDALGPDEDPYKILGVTRSASQADIKRAYKKMARNWHPDKNNDPSAQEMFIKINEANEILSDEEKKRNFDMFGTTSQPGNGGPQGKPFYDPHSGFSFFFNGMPFQNSWSKPGQINYRFYFKTVLPESYEKPYLIEIISDWCFACAQIEEIWEEASNKIKRVGVGIGIINVNRSPRLADALGAGRVPSIIGVINGRVAFYNEIVTVQGLKDFVLELFPCGLIEKVTASNLDSFLTTSISNKPSVILFSPKPNPSLLYHLVAFRNCKQQSFGFVSLTDSSSEPLRKRFRVNSKEPTVLIFKDDVAVPDVVVTASELKHGKLREVVESHKYLHLPRLSSRSLFDELCPEERFRSQRRLCVVLFTKQGQNDKEKLALRLFATDKKYLSERRLKFLYIYEDVQRDLVEEFKDGVKADSCTENKTASKVIVLWNKGQKQVRYDWLPGGWCVNESEESLTKARLSVMLEDLLSGEGKLRYTSSIPRIYNEHAPGLLSLLFSWCSDAYYFVKSSLYRRETISLFSLLCGLGVILVFSVLLPSANEPINRVYKGSSQKNQRPPESESVLGLLRLDHSTEKTLIRDAPRGQITFTLLVDATTAREVVKLPLIQAFADVIYPHSGNPNFRFTWLSITDNLAWCAEILDVDKFGEVTPGIVLALNGYKKYLSVFKPSDLSEGAFFKRQGGDLMGFDDSDSDTDANEDGMTEYERKRQKVLSRSIRTQLVHWLERFCDGMVDRKRVVEWPRFTD</sequence>
<reference evidence="9 10" key="1">
    <citation type="submission" date="2022-05" db="EMBL/GenBank/DDBJ databases">
        <authorList>
            <consortium name="Genoscope - CEA"/>
            <person name="William W."/>
        </authorList>
    </citation>
    <scope>NUCLEOTIDE SEQUENCE [LARGE SCALE GENOMIC DNA]</scope>
</reference>
<dbReference type="AlphaFoldDB" id="A0AAU9X536"/>
<organism evidence="9 10">
    <name type="scientific">Pocillopora meandrina</name>
    <dbReference type="NCBI Taxonomy" id="46732"/>
    <lineage>
        <taxon>Eukaryota</taxon>
        <taxon>Metazoa</taxon>
        <taxon>Cnidaria</taxon>
        <taxon>Anthozoa</taxon>
        <taxon>Hexacorallia</taxon>
        <taxon>Scleractinia</taxon>
        <taxon>Astrocoeniina</taxon>
        <taxon>Pocilloporidae</taxon>
        <taxon>Pocillopora</taxon>
    </lineage>
</organism>
<evidence type="ECO:0000259" key="8">
    <source>
        <dbReference type="PROSITE" id="PS51352"/>
    </source>
</evidence>
<evidence type="ECO:0000256" key="2">
    <source>
        <dbReference type="ARBA" id="ARBA00020921"/>
    </source>
</evidence>
<dbReference type="PROSITE" id="PS51352">
    <property type="entry name" value="THIOREDOXIN_2"/>
    <property type="match status" value="1"/>
</dbReference>
<keyword evidence="6" id="KW-0472">Membrane</keyword>
<keyword evidence="6" id="KW-1133">Transmembrane helix</keyword>
<dbReference type="InterPro" id="IPR018253">
    <property type="entry name" value="DnaJ_domain_CS"/>
</dbReference>
<dbReference type="InterPro" id="IPR036249">
    <property type="entry name" value="Thioredoxin-like_sf"/>
</dbReference>
<dbReference type="PANTHER" id="PTHR44303:SF2">
    <property type="entry name" value="DNAJ HOMOLOG SUBFAMILY C MEMBER 16"/>
    <property type="match status" value="1"/>
</dbReference>
<evidence type="ECO:0000256" key="4">
    <source>
        <dbReference type="ARBA" id="ARBA00035002"/>
    </source>
</evidence>
<evidence type="ECO:0000313" key="9">
    <source>
        <dbReference type="EMBL" id="CAH3135569.1"/>
    </source>
</evidence>
<dbReference type="PROSITE" id="PS50076">
    <property type="entry name" value="DNAJ_2"/>
    <property type="match status" value="1"/>
</dbReference>
<comment type="function">
    <text evidence="4">Plays an important role in regulating the size of autophagosomes during the formation process.</text>
</comment>
<feature type="transmembrane region" description="Helical" evidence="6">
    <location>
        <begin position="28"/>
        <end position="52"/>
    </location>
</feature>
<dbReference type="PRINTS" id="PR00625">
    <property type="entry name" value="JDOMAIN"/>
</dbReference>
<evidence type="ECO:0000259" key="7">
    <source>
        <dbReference type="PROSITE" id="PS50076"/>
    </source>
</evidence>
<dbReference type="Gene3D" id="1.10.287.110">
    <property type="entry name" value="DnaJ domain"/>
    <property type="match status" value="1"/>
</dbReference>
<feature type="domain" description="Thioredoxin" evidence="8">
    <location>
        <begin position="162"/>
        <end position="270"/>
    </location>
</feature>
<name>A0AAU9X536_9CNID</name>
<dbReference type="SUPFAM" id="SSF46565">
    <property type="entry name" value="Chaperone J-domain"/>
    <property type="match status" value="1"/>
</dbReference>
<feature type="transmembrane region" description="Helical" evidence="6">
    <location>
        <begin position="568"/>
        <end position="588"/>
    </location>
</feature>